<keyword evidence="2" id="KW-1185">Reference proteome</keyword>
<evidence type="ECO:0000313" key="2">
    <source>
        <dbReference type="Proteomes" id="UP001162483"/>
    </source>
</evidence>
<reference evidence="1" key="1">
    <citation type="submission" date="2023-05" db="EMBL/GenBank/DDBJ databases">
        <authorList>
            <person name="Stuckert A."/>
        </authorList>
    </citation>
    <scope>NUCLEOTIDE SEQUENCE</scope>
</reference>
<sequence>MKGIVPHCLCPWEEKCPIVGVCGRKCAPLLVSVGGIVPYSWCP</sequence>
<evidence type="ECO:0000313" key="1">
    <source>
        <dbReference type="EMBL" id="CAI9579766.1"/>
    </source>
</evidence>
<name>A0ABN9E822_9NEOB</name>
<proteinExistence type="predicted"/>
<dbReference type="Proteomes" id="UP001162483">
    <property type="component" value="Unassembled WGS sequence"/>
</dbReference>
<comment type="caution">
    <text evidence="1">The sequence shown here is derived from an EMBL/GenBank/DDBJ whole genome shotgun (WGS) entry which is preliminary data.</text>
</comment>
<dbReference type="EMBL" id="CATNWA010015126">
    <property type="protein sequence ID" value="CAI9579766.1"/>
    <property type="molecule type" value="Genomic_DNA"/>
</dbReference>
<accession>A0ABN9E822</accession>
<protein>
    <submittedName>
        <fullName evidence="1">Uncharacterized protein</fullName>
    </submittedName>
</protein>
<gene>
    <name evidence="1" type="ORF">SPARVUS_LOCUS9165161</name>
</gene>
<organism evidence="1 2">
    <name type="scientific">Staurois parvus</name>
    <dbReference type="NCBI Taxonomy" id="386267"/>
    <lineage>
        <taxon>Eukaryota</taxon>
        <taxon>Metazoa</taxon>
        <taxon>Chordata</taxon>
        <taxon>Craniata</taxon>
        <taxon>Vertebrata</taxon>
        <taxon>Euteleostomi</taxon>
        <taxon>Amphibia</taxon>
        <taxon>Batrachia</taxon>
        <taxon>Anura</taxon>
        <taxon>Neobatrachia</taxon>
        <taxon>Ranoidea</taxon>
        <taxon>Ranidae</taxon>
        <taxon>Staurois</taxon>
    </lineage>
</organism>